<evidence type="ECO:0000313" key="1">
    <source>
        <dbReference type="EMBL" id="CBX96928.1"/>
    </source>
</evidence>
<gene>
    <name evidence="1" type="ORF">LEMA_uP100590.1</name>
</gene>
<dbReference type="EMBL" id="FP929130">
    <property type="protein sequence ID" value="CBX96928.1"/>
    <property type="molecule type" value="Genomic_DNA"/>
</dbReference>
<organism evidence="2">
    <name type="scientific">Leptosphaeria maculans (strain JN3 / isolate v23.1.3 / race Av1-4-5-6-7-8)</name>
    <name type="common">Blackleg fungus</name>
    <name type="synonym">Phoma lingam</name>
    <dbReference type="NCBI Taxonomy" id="985895"/>
    <lineage>
        <taxon>Eukaryota</taxon>
        <taxon>Fungi</taxon>
        <taxon>Dikarya</taxon>
        <taxon>Ascomycota</taxon>
        <taxon>Pezizomycotina</taxon>
        <taxon>Dothideomycetes</taxon>
        <taxon>Pleosporomycetidae</taxon>
        <taxon>Pleosporales</taxon>
        <taxon>Pleosporineae</taxon>
        <taxon>Leptosphaeriaceae</taxon>
        <taxon>Plenodomus</taxon>
        <taxon>Plenodomus lingam/Leptosphaeria maculans species complex</taxon>
    </lineage>
</organism>
<reference evidence="2" key="1">
    <citation type="journal article" date="2011" name="Nat. Commun.">
        <title>Effector diversification within compartments of the Leptosphaeria maculans genome affected by Repeat-Induced Point mutations.</title>
        <authorList>
            <person name="Rouxel T."/>
            <person name="Grandaubert J."/>
            <person name="Hane J.K."/>
            <person name="Hoede C."/>
            <person name="van de Wouw A.P."/>
            <person name="Couloux A."/>
            <person name="Dominguez V."/>
            <person name="Anthouard V."/>
            <person name="Bally P."/>
            <person name="Bourras S."/>
            <person name="Cozijnsen A.J."/>
            <person name="Ciuffetti L.M."/>
            <person name="Degrave A."/>
            <person name="Dilmaghani A."/>
            <person name="Duret L."/>
            <person name="Fudal I."/>
            <person name="Goodwin S.B."/>
            <person name="Gout L."/>
            <person name="Glaser N."/>
            <person name="Linglin J."/>
            <person name="Kema G.H.J."/>
            <person name="Lapalu N."/>
            <person name="Lawrence C.B."/>
            <person name="May K."/>
            <person name="Meyer M."/>
            <person name="Ollivier B."/>
            <person name="Poulain J."/>
            <person name="Schoch C.L."/>
            <person name="Simon A."/>
            <person name="Spatafora J.W."/>
            <person name="Stachowiak A."/>
            <person name="Turgeon B.G."/>
            <person name="Tyler B.M."/>
            <person name="Vincent D."/>
            <person name="Weissenbach J."/>
            <person name="Amselem J."/>
            <person name="Quesneville H."/>
            <person name="Oliver R.P."/>
            <person name="Wincker P."/>
            <person name="Balesdent M.-H."/>
            <person name="Howlett B.J."/>
        </authorList>
    </citation>
    <scope>NUCLEOTIDE SEQUENCE [LARGE SCALE GENOMIC DNA]</scope>
    <source>
        <strain evidence="2">JN3 / isolate v23.1.3 / race Av1-4-5-6-7-8</strain>
    </source>
</reference>
<dbReference type="InParanoid" id="E5A068"/>
<evidence type="ECO:0000313" key="2">
    <source>
        <dbReference type="Proteomes" id="UP000002668"/>
    </source>
</evidence>
<protein>
    <submittedName>
        <fullName evidence="1">Predicted protein</fullName>
    </submittedName>
</protein>
<sequence length="49" mass="5237">MERIDLNHSNLDGLSVAAAISQTTARHSAADRAAELSLAFRSLASQKIK</sequence>
<dbReference type="Proteomes" id="UP000002668">
    <property type="component" value="Genome"/>
</dbReference>
<accession>E5A068</accession>
<dbReference type="VEuPathDB" id="FungiDB:LEMA_uP100590.1"/>
<dbReference type="HOGENOM" id="CLU_3143386_0_0_1"/>
<name>E5A068_LEPMJ</name>
<keyword evidence="2" id="KW-1185">Reference proteome</keyword>
<proteinExistence type="predicted"/>
<dbReference type="AlphaFoldDB" id="E5A068"/>